<dbReference type="Gene3D" id="1.10.1740.10">
    <property type="match status" value="1"/>
</dbReference>
<dbReference type="InterPro" id="IPR014284">
    <property type="entry name" value="RNA_pol_sigma-70_dom"/>
</dbReference>
<dbReference type="PROSITE" id="PS01063">
    <property type="entry name" value="SIGMA70_ECF"/>
    <property type="match status" value="1"/>
</dbReference>
<name>A0A5P6PGP9_9BRAD</name>
<dbReference type="SUPFAM" id="SSF88946">
    <property type="entry name" value="Sigma2 domain of RNA polymerase sigma factors"/>
    <property type="match status" value="1"/>
</dbReference>
<dbReference type="InterPro" id="IPR013324">
    <property type="entry name" value="RNA_pol_sigma_r3/r4-like"/>
</dbReference>
<evidence type="ECO:0000256" key="2">
    <source>
        <dbReference type="ARBA" id="ARBA00023015"/>
    </source>
</evidence>
<evidence type="ECO:0000256" key="6">
    <source>
        <dbReference type="RuleBase" id="RU000716"/>
    </source>
</evidence>
<dbReference type="InterPro" id="IPR039425">
    <property type="entry name" value="RNA_pol_sigma-70-like"/>
</dbReference>
<dbReference type="SUPFAM" id="SSF88659">
    <property type="entry name" value="Sigma3 and sigma4 domains of RNA polymerase sigma factors"/>
    <property type="match status" value="1"/>
</dbReference>
<dbReference type="PANTHER" id="PTHR43133:SF62">
    <property type="entry name" value="RNA POLYMERASE SIGMA FACTOR SIGZ"/>
    <property type="match status" value="1"/>
</dbReference>
<evidence type="ECO:0000259" key="7">
    <source>
        <dbReference type="Pfam" id="PF04542"/>
    </source>
</evidence>
<dbReference type="Proteomes" id="UP000325641">
    <property type="component" value="Chromosome"/>
</dbReference>
<dbReference type="KEGG" id="bbet:F8237_05120"/>
<sequence>MEWAELIGRVAAHGDRDAFKLLFEHFAPRVKGLLMKIGTDADTAEEIAQSTLLAVWRKAAQFDPSSGGAAAWIFTIARNLRIDAARRAVRQARADQPGFIDDADDVVDSPEILMTRGEDVSRVAAALLRLSEEQSRVVRMSFIEERPHAEIAESLGIPLGTVKSRIRLAMNRLRDLLDEST</sequence>
<accession>A0A5P6PGP9</accession>
<dbReference type="InterPro" id="IPR036388">
    <property type="entry name" value="WH-like_DNA-bd_sf"/>
</dbReference>
<evidence type="ECO:0000313" key="10">
    <source>
        <dbReference type="Proteomes" id="UP000325641"/>
    </source>
</evidence>
<dbReference type="Pfam" id="PF04542">
    <property type="entry name" value="Sigma70_r2"/>
    <property type="match status" value="1"/>
</dbReference>
<protein>
    <recommendedName>
        <fullName evidence="6">RNA polymerase sigma factor</fullName>
    </recommendedName>
</protein>
<dbReference type="GO" id="GO:0016987">
    <property type="term" value="F:sigma factor activity"/>
    <property type="evidence" value="ECO:0007669"/>
    <property type="project" value="UniProtKB-KW"/>
</dbReference>
<dbReference type="Gene3D" id="1.10.10.10">
    <property type="entry name" value="Winged helix-like DNA-binding domain superfamily/Winged helix DNA-binding domain"/>
    <property type="match status" value="1"/>
</dbReference>
<dbReference type="Pfam" id="PF04545">
    <property type="entry name" value="Sigma70_r4"/>
    <property type="match status" value="1"/>
</dbReference>
<evidence type="ECO:0000256" key="1">
    <source>
        <dbReference type="ARBA" id="ARBA00010641"/>
    </source>
</evidence>
<evidence type="ECO:0000313" key="9">
    <source>
        <dbReference type="EMBL" id="QFI77084.1"/>
    </source>
</evidence>
<keyword evidence="4 6" id="KW-0238">DNA-binding</keyword>
<dbReference type="NCBIfam" id="TIGR02937">
    <property type="entry name" value="sigma70-ECF"/>
    <property type="match status" value="1"/>
</dbReference>
<dbReference type="CDD" id="cd06171">
    <property type="entry name" value="Sigma70_r4"/>
    <property type="match status" value="1"/>
</dbReference>
<evidence type="ECO:0000256" key="3">
    <source>
        <dbReference type="ARBA" id="ARBA00023082"/>
    </source>
</evidence>
<dbReference type="EMBL" id="CP044543">
    <property type="protein sequence ID" value="QFI77084.1"/>
    <property type="molecule type" value="Genomic_DNA"/>
</dbReference>
<dbReference type="AlphaFoldDB" id="A0A5P6PGP9"/>
<feature type="domain" description="RNA polymerase sigma-70 region 2" evidence="7">
    <location>
        <begin position="22"/>
        <end position="90"/>
    </location>
</feature>
<keyword evidence="2 6" id="KW-0805">Transcription regulation</keyword>
<dbReference type="InterPro" id="IPR007630">
    <property type="entry name" value="RNA_pol_sigma70_r4"/>
</dbReference>
<organism evidence="9 10">
    <name type="scientific">Bradyrhizobium betae</name>
    <dbReference type="NCBI Taxonomy" id="244734"/>
    <lineage>
        <taxon>Bacteria</taxon>
        <taxon>Pseudomonadati</taxon>
        <taxon>Pseudomonadota</taxon>
        <taxon>Alphaproteobacteria</taxon>
        <taxon>Hyphomicrobiales</taxon>
        <taxon>Nitrobacteraceae</taxon>
        <taxon>Bradyrhizobium</taxon>
    </lineage>
</organism>
<gene>
    <name evidence="9" type="ORF">F8237_05120</name>
</gene>
<evidence type="ECO:0000259" key="8">
    <source>
        <dbReference type="Pfam" id="PF04545"/>
    </source>
</evidence>
<proteinExistence type="inferred from homology"/>
<dbReference type="OrthoDB" id="9784272at2"/>
<dbReference type="InterPro" id="IPR000838">
    <property type="entry name" value="RNA_pol_sigma70_ECF_CS"/>
</dbReference>
<dbReference type="InterPro" id="IPR007627">
    <property type="entry name" value="RNA_pol_sigma70_r2"/>
</dbReference>
<keyword evidence="5 6" id="KW-0804">Transcription</keyword>
<dbReference type="GO" id="GO:0006352">
    <property type="term" value="P:DNA-templated transcription initiation"/>
    <property type="evidence" value="ECO:0007669"/>
    <property type="project" value="InterPro"/>
</dbReference>
<feature type="domain" description="RNA polymerase sigma-70 region 4" evidence="8">
    <location>
        <begin position="126"/>
        <end position="174"/>
    </location>
</feature>
<dbReference type="GO" id="GO:0003677">
    <property type="term" value="F:DNA binding"/>
    <property type="evidence" value="ECO:0007669"/>
    <property type="project" value="UniProtKB-KW"/>
</dbReference>
<reference evidence="10" key="1">
    <citation type="submission" date="2019-10" db="EMBL/GenBank/DDBJ databases">
        <title>Complete Genome Sequence of Bradyrhizobium betae type strain PL7HG1T.</title>
        <authorList>
            <person name="Bromfield E.S.P."/>
            <person name="Cloutier S."/>
        </authorList>
    </citation>
    <scope>NUCLEOTIDE SEQUENCE [LARGE SCALE GENOMIC DNA]</scope>
    <source>
        <strain evidence="10">PL7HG1</strain>
    </source>
</reference>
<keyword evidence="3 6" id="KW-0731">Sigma factor</keyword>
<evidence type="ECO:0000256" key="5">
    <source>
        <dbReference type="ARBA" id="ARBA00023163"/>
    </source>
</evidence>
<evidence type="ECO:0000256" key="4">
    <source>
        <dbReference type="ARBA" id="ARBA00023125"/>
    </source>
</evidence>
<dbReference type="PANTHER" id="PTHR43133">
    <property type="entry name" value="RNA POLYMERASE ECF-TYPE SIGMA FACTO"/>
    <property type="match status" value="1"/>
</dbReference>
<comment type="similarity">
    <text evidence="1 6">Belongs to the sigma-70 factor family. ECF subfamily.</text>
</comment>
<dbReference type="InterPro" id="IPR013325">
    <property type="entry name" value="RNA_pol_sigma_r2"/>
</dbReference>
<dbReference type="RefSeq" id="WP_151650463.1">
    <property type="nucleotide sequence ID" value="NZ_CP044543.1"/>
</dbReference>